<reference evidence="1" key="1">
    <citation type="journal article" date="2014" name="Int. J. Syst. Evol. Microbiol.">
        <title>Complete genome sequence of Corynebacterium casei LMG S-19264T (=DSM 44701T), isolated from a smear-ripened cheese.</title>
        <authorList>
            <consortium name="US DOE Joint Genome Institute (JGI-PGF)"/>
            <person name="Walter F."/>
            <person name="Albersmeier A."/>
            <person name="Kalinowski J."/>
            <person name="Ruckert C."/>
        </authorList>
    </citation>
    <scope>NUCLEOTIDE SEQUENCE</scope>
    <source>
        <strain evidence="1">CGMCC 1.15454</strain>
    </source>
</reference>
<sequence length="50" mass="5760">MKRNKLINLPEAKKEGLSNKVCKLEFTQEGTCCVAGVLFFPVQIRYHVFM</sequence>
<gene>
    <name evidence="1" type="ORF">GCM10011409_11340</name>
</gene>
<protein>
    <submittedName>
        <fullName evidence="1">Uncharacterized protein</fullName>
    </submittedName>
</protein>
<dbReference type="Proteomes" id="UP000621492">
    <property type="component" value="Unassembled WGS sequence"/>
</dbReference>
<dbReference type="EMBL" id="BMJD01000005">
    <property type="protein sequence ID" value="GGB35603.1"/>
    <property type="molecule type" value="Genomic_DNA"/>
</dbReference>
<evidence type="ECO:0000313" key="2">
    <source>
        <dbReference type="Proteomes" id="UP000621492"/>
    </source>
</evidence>
<organism evidence="1 2">
    <name type="scientific">Lentibacillus populi</name>
    <dbReference type="NCBI Taxonomy" id="1827502"/>
    <lineage>
        <taxon>Bacteria</taxon>
        <taxon>Bacillati</taxon>
        <taxon>Bacillota</taxon>
        <taxon>Bacilli</taxon>
        <taxon>Bacillales</taxon>
        <taxon>Bacillaceae</taxon>
        <taxon>Lentibacillus</taxon>
    </lineage>
</organism>
<dbReference type="AlphaFoldDB" id="A0A9W5TWL9"/>
<accession>A0A9W5TWL9</accession>
<keyword evidence="2" id="KW-1185">Reference proteome</keyword>
<name>A0A9W5TWL9_9BACI</name>
<comment type="caution">
    <text evidence="1">The sequence shown here is derived from an EMBL/GenBank/DDBJ whole genome shotgun (WGS) entry which is preliminary data.</text>
</comment>
<proteinExistence type="predicted"/>
<reference evidence="1" key="2">
    <citation type="submission" date="2020-09" db="EMBL/GenBank/DDBJ databases">
        <authorList>
            <person name="Sun Q."/>
            <person name="Zhou Y."/>
        </authorList>
    </citation>
    <scope>NUCLEOTIDE SEQUENCE</scope>
    <source>
        <strain evidence="1">CGMCC 1.15454</strain>
    </source>
</reference>
<evidence type="ECO:0000313" key="1">
    <source>
        <dbReference type="EMBL" id="GGB35603.1"/>
    </source>
</evidence>